<evidence type="ECO:0000313" key="2">
    <source>
        <dbReference type="EMBL" id="MCD9645280.1"/>
    </source>
</evidence>
<evidence type="ECO:0000256" key="1">
    <source>
        <dbReference type="SAM" id="MobiDB-lite"/>
    </source>
</evidence>
<comment type="caution">
    <text evidence="2">The sequence shown here is derived from an EMBL/GenBank/DDBJ whole genome shotgun (WGS) entry which is preliminary data.</text>
</comment>
<name>A0ABS8VGE6_DATST</name>
<protein>
    <submittedName>
        <fullName evidence="2">Uncharacterized protein</fullName>
    </submittedName>
</protein>
<feature type="compositionally biased region" description="Polar residues" evidence="1">
    <location>
        <begin position="33"/>
        <end position="43"/>
    </location>
</feature>
<sequence>SGAGGFRRSRPPVSLAMVLRLWYRDLTARMMSHQTSDGPSSVPSCFGLSAPK</sequence>
<organism evidence="2 3">
    <name type="scientific">Datura stramonium</name>
    <name type="common">Jimsonweed</name>
    <name type="synonym">Common thornapple</name>
    <dbReference type="NCBI Taxonomy" id="4076"/>
    <lineage>
        <taxon>Eukaryota</taxon>
        <taxon>Viridiplantae</taxon>
        <taxon>Streptophyta</taxon>
        <taxon>Embryophyta</taxon>
        <taxon>Tracheophyta</taxon>
        <taxon>Spermatophyta</taxon>
        <taxon>Magnoliopsida</taxon>
        <taxon>eudicotyledons</taxon>
        <taxon>Gunneridae</taxon>
        <taxon>Pentapetalae</taxon>
        <taxon>asterids</taxon>
        <taxon>lamiids</taxon>
        <taxon>Solanales</taxon>
        <taxon>Solanaceae</taxon>
        <taxon>Solanoideae</taxon>
        <taxon>Datureae</taxon>
        <taxon>Datura</taxon>
    </lineage>
</organism>
<dbReference type="Proteomes" id="UP000823775">
    <property type="component" value="Unassembled WGS sequence"/>
</dbReference>
<feature type="region of interest" description="Disordered" evidence="1">
    <location>
        <begin position="33"/>
        <end position="52"/>
    </location>
</feature>
<proteinExistence type="predicted"/>
<gene>
    <name evidence="2" type="ORF">HAX54_034106</name>
</gene>
<evidence type="ECO:0000313" key="3">
    <source>
        <dbReference type="Proteomes" id="UP000823775"/>
    </source>
</evidence>
<reference evidence="2 3" key="1">
    <citation type="journal article" date="2021" name="BMC Genomics">
        <title>Datura genome reveals duplications of psychoactive alkaloid biosynthetic genes and high mutation rate following tissue culture.</title>
        <authorList>
            <person name="Rajewski A."/>
            <person name="Carter-House D."/>
            <person name="Stajich J."/>
            <person name="Litt A."/>
        </authorList>
    </citation>
    <scope>NUCLEOTIDE SEQUENCE [LARGE SCALE GENOMIC DNA]</scope>
    <source>
        <strain evidence="2">AR-01</strain>
    </source>
</reference>
<keyword evidence="3" id="KW-1185">Reference proteome</keyword>
<feature type="non-terminal residue" evidence="2">
    <location>
        <position position="1"/>
    </location>
</feature>
<dbReference type="EMBL" id="JACEIK010004384">
    <property type="protein sequence ID" value="MCD9645280.1"/>
    <property type="molecule type" value="Genomic_DNA"/>
</dbReference>
<accession>A0ABS8VGE6</accession>